<dbReference type="PROSITE" id="PS51782">
    <property type="entry name" value="LYSM"/>
    <property type="match status" value="1"/>
</dbReference>
<keyword evidence="2" id="KW-0812">Transmembrane</keyword>
<feature type="domain" description="LysM" evidence="3">
    <location>
        <begin position="236"/>
        <end position="292"/>
    </location>
</feature>
<keyword evidence="2" id="KW-1133">Transmembrane helix</keyword>
<evidence type="ECO:0000256" key="2">
    <source>
        <dbReference type="SAM" id="Phobius"/>
    </source>
</evidence>
<dbReference type="InterPro" id="IPR038440">
    <property type="entry name" value="FimV_C_sf"/>
</dbReference>
<dbReference type="NCBIfam" id="TIGR03505">
    <property type="entry name" value="FimV_core"/>
    <property type="match status" value="1"/>
</dbReference>
<evidence type="ECO:0000256" key="1">
    <source>
        <dbReference type="SAM" id="MobiDB-lite"/>
    </source>
</evidence>
<proteinExistence type="predicted"/>
<organism evidence="4">
    <name type="scientific">Candidatus Kentrum sp. DK</name>
    <dbReference type="NCBI Taxonomy" id="2126562"/>
    <lineage>
        <taxon>Bacteria</taxon>
        <taxon>Pseudomonadati</taxon>
        <taxon>Pseudomonadota</taxon>
        <taxon>Gammaproteobacteria</taxon>
        <taxon>Candidatus Kentrum</taxon>
    </lineage>
</organism>
<feature type="compositionally biased region" description="Basic and acidic residues" evidence="1">
    <location>
        <begin position="662"/>
        <end position="681"/>
    </location>
</feature>
<dbReference type="NCBIfam" id="TIGR03504">
    <property type="entry name" value="FimV_Cterm"/>
    <property type="match status" value="1"/>
</dbReference>
<dbReference type="InterPro" id="IPR057840">
    <property type="entry name" value="FimV_N"/>
</dbReference>
<protein>
    <submittedName>
        <fullName evidence="4">FimV N-terminal domain-containing protein</fullName>
    </submittedName>
</protein>
<feature type="region of interest" description="Disordered" evidence="1">
    <location>
        <begin position="800"/>
        <end position="854"/>
    </location>
</feature>
<dbReference type="Pfam" id="PF25800">
    <property type="entry name" value="FimV_N"/>
    <property type="match status" value="1"/>
</dbReference>
<name>A0A450SDX3_9GAMM</name>
<dbReference type="Gene3D" id="3.10.350.10">
    <property type="entry name" value="LysM domain"/>
    <property type="match status" value="1"/>
</dbReference>
<evidence type="ECO:0000313" key="4">
    <source>
        <dbReference type="EMBL" id="VFJ50772.1"/>
    </source>
</evidence>
<gene>
    <name evidence="4" type="ORF">BECKDK2373C_GA0170839_10305</name>
</gene>
<dbReference type="CDD" id="cd00118">
    <property type="entry name" value="LysM"/>
    <property type="match status" value="1"/>
</dbReference>
<dbReference type="EMBL" id="CAADEY010000030">
    <property type="protein sequence ID" value="VFJ50772.1"/>
    <property type="molecule type" value="Genomic_DNA"/>
</dbReference>
<sequence length="905" mass="96698">MTMKTAPRAAITLDTEPLNGRRAAIPSGMARFRLGIFLLLLLSLAPMAGVRALILSDIELSSRLGEPLEAYIPLLELQPNDIQTIRANLADPTYFSRAGLPYPAPLKLLKFEIVPNRGGAPHIRITSDKAIGEPFLNFIVEVAWSRGRILREYTLLLDPPTYAGAGRAMIGAIEEAAIAKDVPPPPPLPPESPKAEKSSAKTKAKPAKGGDSVEAVGAGKKEPADTGIPSRKSSVQYGPVTGRDTLWSIATRFRPNESVSIEQVMLALQRANPEAFSENNINALKAGAILRIPDREAITKLSRTRALAKVEEQHAAWEDIRQKLAKTPVTAPEGLPLPDDLAGEGMPGSKQTGRVEILSTGTAVEGVGSEERETPEKEAIKKLRAEVSLGKEELGAKNRENKELKLRLTDAEDLIRKFSDLMEIQSDEINALKARLAAARQADAEASAATDSSRIDSSVEESEESPEALPVSEEIPTAEALSRETQSAEPAIPEEEPVFQEEGKISGITSERTIGLPSIEKAESPAAEAKQSRSPKIGEPAARADGAASSREEGEPGQGSALREPTPEESRSFGAVLADLFQDNLLIIAAVLILGGVIAIFVVIASWPRGRSAEEESEDGAIRETDAFQAAEADVAYSADFGSGDEKLREEEGQIRTSPPAQEEKPAEPTVEAKKTVESETKLPPILRKHGGDAEKEPTPSVPDERKDPKGDNDIVWDIEAPGAEPEDGSKDDALVLESDGLGDGIEKLNLNEISSNVARGRNAAPKKGDAAKTDPTMPPTPEWALDFAGPELKEIDAEEARGDAGKAAGQAGGTGENLDFSFGFDLDVSPESESPSDSEASIFGFPKTDTSGNIDEMQTKLDLARAYTDMGDIEGAKVILEQVLADGEENHKGTARELLKKLPS</sequence>
<accession>A0A450SDX3</accession>
<reference evidence="4" key="1">
    <citation type="submission" date="2019-02" db="EMBL/GenBank/DDBJ databases">
        <authorList>
            <person name="Gruber-Vodicka R. H."/>
            <person name="Seah K. B. B."/>
        </authorList>
    </citation>
    <scope>NUCLEOTIDE SEQUENCE</scope>
    <source>
        <strain evidence="4">BECK_DK161</strain>
    </source>
</reference>
<feature type="region of interest" description="Disordered" evidence="1">
    <location>
        <begin position="439"/>
        <end position="568"/>
    </location>
</feature>
<feature type="compositionally biased region" description="Low complexity" evidence="1">
    <location>
        <begin position="439"/>
        <end position="456"/>
    </location>
</feature>
<dbReference type="InterPro" id="IPR020012">
    <property type="entry name" value="LysM_FimV"/>
</dbReference>
<feature type="compositionally biased region" description="Pro residues" evidence="1">
    <location>
        <begin position="182"/>
        <end position="192"/>
    </location>
</feature>
<dbReference type="AlphaFoldDB" id="A0A450SDX3"/>
<dbReference type="Gene3D" id="1.20.58.2200">
    <property type="match status" value="1"/>
</dbReference>
<feature type="region of interest" description="Disordered" evidence="1">
    <location>
        <begin position="636"/>
        <end position="738"/>
    </location>
</feature>
<keyword evidence="2" id="KW-0472">Membrane</keyword>
<feature type="transmembrane region" description="Helical" evidence="2">
    <location>
        <begin position="585"/>
        <end position="607"/>
    </location>
</feature>
<feature type="compositionally biased region" description="Basic and acidic residues" evidence="1">
    <location>
        <begin position="690"/>
        <end position="713"/>
    </location>
</feature>
<evidence type="ECO:0000259" key="3">
    <source>
        <dbReference type="PROSITE" id="PS51782"/>
    </source>
</evidence>
<feature type="compositionally biased region" description="Basic and acidic residues" evidence="1">
    <location>
        <begin position="644"/>
        <end position="654"/>
    </location>
</feature>
<dbReference type="InterPro" id="IPR020011">
    <property type="entry name" value="FimV_C"/>
</dbReference>
<feature type="region of interest" description="Disordered" evidence="1">
    <location>
        <begin position="180"/>
        <end position="237"/>
    </location>
</feature>
<dbReference type="InterPro" id="IPR036779">
    <property type="entry name" value="LysM_dom_sf"/>
</dbReference>
<feature type="region of interest" description="Disordered" evidence="1">
    <location>
        <begin position="756"/>
        <end position="786"/>
    </location>
</feature>
<feature type="region of interest" description="Disordered" evidence="1">
    <location>
        <begin position="328"/>
        <end position="352"/>
    </location>
</feature>
<dbReference type="InterPro" id="IPR018392">
    <property type="entry name" value="LysM"/>
</dbReference>